<keyword evidence="6" id="KW-0009">Actin-binding</keyword>
<dbReference type="GO" id="GO:0008285">
    <property type="term" value="P:negative regulation of cell population proliferation"/>
    <property type="evidence" value="ECO:0007669"/>
    <property type="project" value="TreeGrafter"/>
</dbReference>
<evidence type="ECO:0000256" key="2">
    <source>
        <dbReference type="ARBA" id="ARBA00022692"/>
    </source>
</evidence>
<comment type="subcellular location">
    <subcellularLocation>
        <location evidence="1">Membrane</location>
    </subcellularLocation>
</comment>
<dbReference type="PROSITE" id="PS50021">
    <property type="entry name" value="CH"/>
    <property type="match status" value="2"/>
</dbReference>
<feature type="coiled-coil region" evidence="7">
    <location>
        <begin position="3085"/>
        <end position="3112"/>
    </location>
</feature>
<dbReference type="InterPro" id="IPR001715">
    <property type="entry name" value="CH_dom"/>
</dbReference>
<dbReference type="OrthoDB" id="6281854at2759"/>
<keyword evidence="4" id="KW-1133">Transmembrane helix</keyword>
<dbReference type="InterPro" id="IPR057057">
    <property type="entry name" value="Spectrin_SYNE1"/>
</dbReference>
<evidence type="ECO:0000259" key="9">
    <source>
        <dbReference type="PROSITE" id="PS50021"/>
    </source>
</evidence>
<dbReference type="SUPFAM" id="SSF46966">
    <property type="entry name" value="Spectrin repeat"/>
    <property type="match status" value="3"/>
</dbReference>
<protein>
    <submittedName>
        <fullName evidence="10 12">Nesprin 1</fullName>
    </submittedName>
</protein>
<feature type="coiled-coil region" evidence="7">
    <location>
        <begin position="5745"/>
        <end position="5772"/>
    </location>
</feature>
<dbReference type="Gene3D" id="1.10.418.10">
    <property type="entry name" value="Calponin-like domain"/>
    <property type="match status" value="2"/>
</dbReference>
<dbReference type="GO" id="GO:0034993">
    <property type="term" value="C:meiotic nuclear membrane microtubule tethering complex"/>
    <property type="evidence" value="ECO:0007669"/>
    <property type="project" value="TreeGrafter"/>
</dbReference>
<dbReference type="PROSITE" id="PS00019">
    <property type="entry name" value="ACTININ_1"/>
    <property type="match status" value="1"/>
</dbReference>
<feature type="coiled-coil region" evidence="7">
    <location>
        <begin position="1774"/>
        <end position="1836"/>
    </location>
</feature>
<evidence type="ECO:0000313" key="11">
    <source>
        <dbReference type="Proteomes" id="UP000492820"/>
    </source>
</evidence>
<keyword evidence="5" id="KW-0472">Membrane</keyword>
<feature type="region of interest" description="Disordered" evidence="8">
    <location>
        <begin position="203"/>
        <end position="222"/>
    </location>
</feature>
<evidence type="ECO:0000256" key="8">
    <source>
        <dbReference type="SAM" id="MobiDB-lite"/>
    </source>
</evidence>
<evidence type="ECO:0000256" key="1">
    <source>
        <dbReference type="ARBA" id="ARBA00004370"/>
    </source>
</evidence>
<dbReference type="GO" id="GO:0007097">
    <property type="term" value="P:nuclear migration"/>
    <property type="evidence" value="ECO:0007669"/>
    <property type="project" value="TreeGrafter"/>
</dbReference>
<dbReference type="GO" id="GO:0051015">
    <property type="term" value="F:actin filament binding"/>
    <property type="evidence" value="ECO:0007669"/>
    <property type="project" value="TreeGrafter"/>
</dbReference>
<dbReference type="Gene3D" id="1.20.58.60">
    <property type="match status" value="3"/>
</dbReference>
<dbReference type="Pfam" id="PF25034">
    <property type="entry name" value="Spectrin_SYNE1"/>
    <property type="match status" value="1"/>
</dbReference>
<accession>A0A068WGF4</accession>
<feature type="coiled-coil region" evidence="7">
    <location>
        <begin position="5616"/>
        <end position="5643"/>
    </location>
</feature>
<dbReference type="Proteomes" id="UP000492820">
    <property type="component" value="Unassembled WGS sequence"/>
</dbReference>
<dbReference type="GO" id="GO:0005737">
    <property type="term" value="C:cytoplasm"/>
    <property type="evidence" value="ECO:0007669"/>
    <property type="project" value="TreeGrafter"/>
</dbReference>
<keyword evidence="2" id="KW-0812">Transmembrane</keyword>
<dbReference type="InterPro" id="IPR001589">
    <property type="entry name" value="Actinin_actin-bd_CS"/>
</dbReference>
<feature type="compositionally biased region" description="Polar residues" evidence="8">
    <location>
        <begin position="205"/>
        <end position="219"/>
    </location>
</feature>
<dbReference type="SUPFAM" id="SSF47576">
    <property type="entry name" value="Calponin-homology domain, CH-domain"/>
    <property type="match status" value="1"/>
</dbReference>
<feature type="coiled-coil region" evidence="7">
    <location>
        <begin position="945"/>
        <end position="1055"/>
    </location>
</feature>
<dbReference type="InterPro" id="IPR052403">
    <property type="entry name" value="LINC-complex_assoc"/>
</dbReference>
<organism evidence="10">
    <name type="scientific">Echinococcus granulosus</name>
    <name type="common">Hydatid tapeworm</name>
    <dbReference type="NCBI Taxonomy" id="6210"/>
    <lineage>
        <taxon>Eukaryota</taxon>
        <taxon>Metazoa</taxon>
        <taxon>Spiralia</taxon>
        <taxon>Lophotrochozoa</taxon>
        <taxon>Platyhelminthes</taxon>
        <taxon>Cestoda</taxon>
        <taxon>Eucestoda</taxon>
        <taxon>Cyclophyllidea</taxon>
        <taxon>Taeniidae</taxon>
        <taxon>Echinococcus</taxon>
        <taxon>Echinococcus granulosus group</taxon>
    </lineage>
</organism>
<dbReference type="EMBL" id="LK028576">
    <property type="protein sequence ID" value="CDS16680.1"/>
    <property type="molecule type" value="Genomic_DNA"/>
</dbReference>
<dbReference type="Pfam" id="PF00307">
    <property type="entry name" value="CH"/>
    <property type="match status" value="2"/>
</dbReference>
<evidence type="ECO:0000256" key="4">
    <source>
        <dbReference type="ARBA" id="ARBA00022989"/>
    </source>
</evidence>
<name>A0A068WGF4_ECHGR</name>
<dbReference type="WBParaSite" id="EgrG_000910400">
    <property type="protein sequence ID" value="EgrG_000910400"/>
    <property type="gene ID" value="EgrG_000910400"/>
</dbReference>
<reference evidence="12" key="3">
    <citation type="submission" date="2020-10" db="UniProtKB">
        <authorList>
            <consortium name="WormBaseParasite"/>
        </authorList>
    </citation>
    <scope>IDENTIFICATION</scope>
</reference>
<keyword evidence="7" id="KW-0175">Coiled coil</keyword>
<proteinExistence type="predicted"/>
<dbReference type="GO" id="GO:0005640">
    <property type="term" value="C:nuclear outer membrane"/>
    <property type="evidence" value="ECO:0007669"/>
    <property type="project" value="TreeGrafter"/>
</dbReference>
<dbReference type="PANTHER" id="PTHR47535">
    <property type="entry name" value="MUSCLE-SPECIFIC PROTEIN 300 KDA, ISOFORM G"/>
    <property type="match status" value="1"/>
</dbReference>
<dbReference type="PANTHER" id="PTHR47535:SF2">
    <property type="entry name" value="NESPRIN-3"/>
    <property type="match status" value="1"/>
</dbReference>
<reference evidence="10" key="2">
    <citation type="submission" date="2014-06" db="EMBL/GenBank/DDBJ databases">
        <authorList>
            <person name="Aslett M."/>
        </authorList>
    </citation>
    <scope>NUCLEOTIDE SEQUENCE</scope>
</reference>
<reference evidence="10 11" key="1">
    <citation type="journal article" date="2013" name="Nature">
        <title>The genomes of four tapeworm species reveal adaptations to parasitism.</title>
        <authorList>
            <person name="Tsai I.J."/>
            <person name="Zarowiecki M."/>
            <person name="Holroyd N."/>
            <person name="Garciarrubio A."/>
            <person name="Sanchez-Flores A."/>
            <person name="Brooks K.L."/>
            <person name="Tracey A."/>
            <person name="Bobes R.J."/>
            <person name="Fragoso G."/>
            <person name="Sciutto E."/>
            <person name="Aslett M."/>
            <person name="Beasley H."/>
            <person name="Bennett H.M."/>
            <person name="Cai J."/>
            <person name="Camicia F."/>
            <person name="Clark R."/>
            <person name="Cucher M."/>
            <person name="De Silva N."/>
            <person name="Day T.A."/>
            <person name="Deplazes P."/>
            <person name="Estrada K."/>
            <person name="Fernandez C."/>
            <person name="Holland P.W."/>
            <person name="Hou J."/>
            <person name="Hu S."/>
            <person name="Huckvale T."/>
            <person name="Hung S.S."/>
            <person name="Kamenetzky L."/>
            <person name="Keane J.A."/>
            <person name="Kiss F."/>
            <person name="Koziol U."/>
            <person name="Lambert O."/>
            <person name="Liu K."/>
            <person name="Luo X."/>
            <person name="Luo Y."/>
            <person name="Macchiaroli N."/>
            <person name="Nichol S."/>
            <person name="Paps J."/>
            <person name="Parkinson J."/>
            <person name="Pouchkina-Stantcheva N."/>
            <person name="Riddiford N."/>
            <person name="Rosenzvit M."/>
            <person name="Salinas G."/>
            <person name="Wasmuth J.D."/>
            <person name="Zamanian M."/>
            <person name="Zheng Y."/>
            <person name="Cai X."/>
            <person name="Soberon X."/>
            <person name="Olson P.D."/>
            <person name="Laclette J.P."/>
            <person name="Brehm K."/>
            <person name="Berriman M."/>
            <person name="Garciarrubio A."/>
            <person name="Bobes R.J."/>
            <person name="Fragoso G."/>
            <person name="Sanchez-Flores A."/>
            <person name="Estrada K."/>
            <person name="Cevallos M.A."/>
            <person name="Morett E."/>
            <person name="Gonzalez V."/>
            <person name="Portillo T."/>
            <person name="Ochoa-Leyva A."/>
            <person name="Jose M.V."/>
            <person name="Sciutto E."/>
            <person name="Landa A."/>
            <person name="Jimenez L."/>
            <person name="Valdes V."/>
            <person name="Carrero J.C."/>
            <person name="Larralde C."/>
            <person name="Morales-Montor J."/>
            <person name="Limon-Lason J."/>
            <person name="Soberon X."/>
            <person name="Laclette J.P."/>
        </authorList>
    </citation>
    <scope>NUCLEOTIDE SEQUENCE [LARGE SCALE GENOMIC DNA]</scope>
</reference>
<dbReference type="PROSITE" id="PS00020">
    <property type="entry name" value="ACTININ_2"/>
    <property type="match status" value="1"/>
</dbReference>
<sequence length="7606" mass="859232">MYDLGMDSEMLKGISSAQYHKILQNHLHQLQRPRIFPEDVSRSAIEERGMSCSTQAYGSAGYFAVQRYRKEQERIQKKTFTNWINTYLAKAIPPDCIHDLFVDIRDGVKLVRLLEVLAGVRLPIERPTAMQRAHYLSNVGTALDFLTGKRKIKLVNINPSDVVDGRPAIVLGLIWSIILSFNIDEHNEALNVATGVAEVTKKDQTVSATPSPRTTTQGKTPPVAPVARKKALLAWICRCVSPSFRSLGLQIKDFGPSWRDGRAFCALVHSVEAESLDLSKIRPKDNKANLKLAFNAAEQCLGIPQLLDVEDVDVDNPDERSVMTYVAQFLKEYPNGKKTTKLVNQKLGGRSGGGVASAKSFETSLDAVDSAIDPSLVLSASTVSLHNPKSTRKERVTTPTLLDDEGIRSLLAATSSSLTASDEEVVTNPDAAHSMPNIRAMSLTSPRRQARARTYADLRLARVAKTFSRCRAIANIRVTADRTEETKNAVKIIHIENQIKDSNAQAEEERNFVIYIKELISRIRHEPLEPKDLLQALEEFYQAEQQHQSLTTCLVEMGKRKRQGLLLGILPSELAGIEAKWTQVKPALDEWRWRLDDSLPGDWATVGRWLGQLERCLSTAARLAIELDAASTSEADATTRCSQFAAQLHDLEEKLKDKDRMSELLGLLVKTNTANEPSALPITVVNAIKKRFHDVCHEAQASLRRTNRLYLRWKLADNITEIVDYINVLKNTRYQKLEEAAESMEQIQEWKKSKGLPQRMDEDIAALEELCKESEDKSNSESATSVGEQPGSGLLTIQVKAGGGTLIMRDVAETERIEASMYLSSLRMRWAEALEDLLALEKSSMKLVETWRAYETEAQTLHAWMQEAESKLKEKTISNTEKRFILAQAKQWRQRLNALQDLGAKLIGQSTIPAGEAINTQLVSMLQRLDSISNEVEKSYQAATVETLKGDLDQTLNRMNEMLQAATDLLNREVCLPQTTSMQKAEEATSEYRNQLQTTKEDLLNHLETEYNMAKELSEKLMAAAQEGEIDYSEVERCMQETDRLRRLLQQMAEEKIDDRLSELALAMREAVSVAVRLAQMSEWIEETETVTNANSFTTLDEIMLDSLASIAPDEAIHRLQKCCDSIITHTKALEEAEGWLEELKAKGLKSVNISQLEMAIAETKGRINIMLEQTRKREQLLRAQIQTQGKTMEVANTLETWLREAEGVITTSQESMLPLNAKTIADASRLTQWSLDRLEQQRNAHEAFCEERLAQGAELLSRMDECFQSFTEVWPEVAIVQGSSSDSEMVACAREVVSRVKLLKQRYSDATARLPRSLLAVRFVIIDMKIGEKLMEASEHLRQEELRIESGEEVSLILSEHEAYFFSPDFIEELPAMIVEMEHILEELVKFEPDLAAQFAKRTEVRGKTLFQLKDRAEHFASNMRDLPERWLDFDSKLGGLEQWTSKLENLATRLRSEGLPGSKDMMDPKVAAEIAQRYRDMLKKFEEMVDSSSLNISLAERLNKILQELIAEGGLSPPKMAKRRASLAHVLNSLHDIETVTPNVLQTAKNMVDLLDKHVSKASKQDRTKRFRSHMEEIMSDPTTQTIDSDEMRRLLAEREALIARVNEKKASLVYLMQIPTSKTTHTSQMPPVEERFLQVWEDADRMLKEKAANLRTATQATKQFEEVRNRLFNLLGEAQFLLKCSAGSAYESKLTDGAPVRSYEAFATLSNKGVEQHDNIENIATYGPSKIREQTTAIQTHLKSLEKAAADITKLRGAADLIAEQLGPEKSAELESIINQLERDMALTKSALEERLTALKLADSRWANIHEHAQQLEESLGAQENTLADLRLHIETASLENCDDTVSVCDAYRKYLETCAQDLRKLQSDAASLGSEIGDVNSTLAGMLTMERVDENGIIVKEVPEFVDPEVTAVQKNMNALLLRQKGINNACLSLEQIITSTLAALEEYSKLSGSVETYLNRVEAARDMKYAFSDLEEVMAVKGQLNSLLTLRQAEIDSATWRMRELSPFLKKVPQTAAADAKLSQSLEAADGWLSTRASYIDALTTDWCMWSNEMDKISAELQQLADNVERVDTDAAVDITQRANQAARQLEQVQLLRARWKALRPQTEAVITLLSGGSRGSQLTMESAHHVVPQRYTMVGDQLRDLFSILQDMSTKLEGEFDAQDKFTNDVERLVHMVSVAEKRLGKVTGIWIPSAPTLLAQVTQPISQIHVDDYKPTRDSDSAVENTLDSCINLTEAVAELKSLFSEITGPMRTTIDSLLAQVKQFDTDEATARDRLQYLLREISLLAIRTLKRQYICEVSLAYEQNRTNWVNKLRGLRSLQEQLIQTGATVEILNGLPKTEETPKSLKTIPVDLSYQDDCVRWLKTLNGAKVQILSYKLTADLPKIPDYFQNVEEEVRFEPEYTPQELDTASIVAGIFFVTGRRDEILSAASTSREPFSFYVDVGRLTSDCDRLKTGMVTHWNFLEAYCTSWLRLVRGSEELGSNTTEFLEKTFTLVKSAVDLIDTRLDRPGNHKRLFEITTQLREWQKAFESPSEVENLTDLPLVSRVLELQADGEKLIESLASRTLVVRALLDANRMVLLNASIRLCGIAYQLERLVKAYDSREAAIREVNNVVKEAEQEAGFRSVSNLAANLLGVEVSPEMLAADELVGGSNLKTEISYKSDLESLLRTVWSSQDLSRLLARISKARTYLRTHLPPKLMHLQQSSSAAICAFEAIMNEEHPKPSLERLADDTVRNRIVTRCQHFSDIMDEAIKHLEDKHQAMTLIETNISHICTWIDELLPRVQSATHLLSVSANESAIPEAVQFAETVEDPTDLLDFFNAEREHYAKIIELTQLEVNSDSEILCSVFESQTKSIATRFGDLVSAVSGMEDLWRTYLAQDDAVRHELSRESDKLKVLTDRLDKINLQSGPTLLFTASTKERTDAMELLAQSFEETQQIRSDYIDMITRVEVLSNRCFNRDAFRMRLKRRKLLRDQMAEEVVQEQQVGVEDKSKEHSDSLSKHCANLSFQLASVDTLIKRCAEGIGKRMMKVQADSANAWSSEFNALSEGIEKLKSFVELPLLLKAERHEAVPTFFAERRLDIQESQNRINNLESELSCTVSLHRVIQRSSHYDHGPMASSIGDEVYTRKNRAMLAALRQNLIEYAIHVGEMESLLVEAFTSTSRLKAALAEMDRRLSVALTALEDSLDLHKCEISLAQFSAMKNDLDPIKSELRSLQSLSDHFHTTMTVAISNGSSLISVLGVNIKEASPASQESASYFFAEIASFDKKFHWIVAILDEANGHISVLISGFKQYEYWIMETRTWLHQSEISLRSKLEGIDGFHSLDKDEVEMHLMLIQNLVLSSSDGKRLVNVMEVATADLLTDALEVNRWVGNVCQSPHFHCMTPHSAASLPQFREALMNTSQQLKEDLSKYLSLLNTAKEQAEVKLTVCSTFCDNCYRFIEWLTDCETKWNIPSVGETDNPIANNDMFLWEKQTLVATYKQRLTDVQVHESLLKELFGSTELDYATDQSPIDGSTPATNVRLLDARKRFQWLQKCVVTRIASIEDDVKKTGEMEALLQAFRRSVESINRRFTTLEWEIVELSTWEKLKPVTSEPILEMLEDVIQQLPHSLHTLTELSRELEAAKETMVDTSSSPRHADEAKEMLVKLRNLRNCTEKYIKTCLVLSNSYRTLSDDMDKFKTRISEKAYISELTSPDVCRLTNEEWFSLRNDVLVEQSVLWQFEEELRNESFESKFSVTQAAFDEFLGAINDVAQTSASQCSAVCQFKSKMEELQESFNNCKKTIADYQHGLEMQLSKGDLYHDELNLCQELLNEIGTNLGEILNSASLRGDIKTWTMDTQDLICNVTAIERRLCDFQTKELESLMAIAQSGEEFLPLAAQATQDRWSDLVNRAMNARGAAESALSAVQDAADAFLNMLNWIREAKDKLNAIVNTPIGQPNKSLTEADESRFMADEWSGLAEVRSLRLSKLTKLHSESVAQRKMVLSTTEDLGKLKGAPPSKAEASVIRDLELELADAYADLIDHCQTAVNSEHELLRTTKAALEDANSALNATEKLSDRANSLLFHDDLGASLDWQQTCFNDFISIEVATVRELIDRSKKWVTLLPQPDGYLADNINLRLVEELEKIECKVTERVEVLGKYVHSLSEISQRISSEEVWQCEFSADMNPGLRNAPDTLEKKREMIQYFETKLTEINYHIESVGRLSDDLDRLTTNDGAPFVTPPALVFQLQNLRQSLALQRQIADGQRARWFQVVDQHVHFIRDLFSTHSWVFSLAAESMRCWSVFQDVCKSAPPNLEMISWTREASLYTVKFHEISSEIQKLNGRFALICVVGSGEVNTRIGLCLRDLEKYLKATEQLVERRQSLLDKSSLHVGEFVRNAQRFSQAAEAFTTSYHQVLSASTELTNLVLQTLLEDVERGLSLDLNNLQKERAAVQALAVEACSDELNLPILEPLEEEVNEGVKWEKKPIARPTDPPENRMLDADKVLTELNEVKASLVASITGLYKAADALAVARKHQRQTRKSCQDWLLEASKQLEACRSLMLEQASSHTASLSQKVNSLRIQRRNLEVLLETHKRNKDRFSLALESEAELLNCRAGLLQGLKDECSKCEIISNFALSDDCLEATTLSHGWENLVGEIQALQSSMADHLAKCEAASEAVVWMVEWLRSLEKRIRVEAVPSIDNLRLTLSHRGHCLRPYLEEVEVIEKVMNAQQDVIKSWQKLNEEIHCKIPEFNESERKISAFQSEADSVAQNFRPRLDASIETAKNSLQRNTQGLDSLNQVYQNLISYNKWILAIQQHASTKNTSIPALLGQEAEITLEEGQEHVSSLISAVEHFSTECQWAGDNLCPLSAARLLSADLLSHLKVVWQSARIEIQTLRQKHQSDAEALTDFFSRLTVLAVWLGEKRDLFKGIRGEVNNFCSPSVGTYTEELNKQAAKLPPAGAAVETIALCLKKKEKLVSDISTLLKHLNVKNCDFDFLRERLQELTILGIEGISQATSDTDELMEGYSDLRTRVSQLSEQSKEMLSLHQNLMAILSAVQTWHDELRRSILSSSGFFGDRYALVTRLDWLKNIETVHQKGDKRCADLKEACVRCLATSPSDLAPALLAATNNQLTEFPNLCEKIVTTHSLYTSILTVWEKLDMAAAEFDASSQRFQESLANYEVPYCENPSNFQAKVDMLSSTLDVLNGMKDMDSSASGLWLEALTLRNKFSQLAEYSTQLKSILTEIPTKEDPSLASTISQRSNELKSLIKTLQQIIATWQRMSDHLSEILRESEELGKEADEFAKEVEDLVKGEGFCTSVIAVNDLIERCELCMERHGNFTDALKMMKGKLSSLTPHTNNSTILELQGALTNHLTQHTSNQQLGRSLIKRLKERLDTDAKVKADLGRYNAALSEAELTLVKLTTFGRLIPNISLPKPLSLSTIPNSETNFNFVKFSNAVQEYMIQQKQSVARHNEQLSRLQEELAGQQKEIYDLINQNMLEDDGSILAKNGIKCRLEELVGRVEQVKKDDSACEVFILESNLQIAKIIDELGSCVDVFVHIEGDSRRIPGDFLANSETILTNLNALSTRLNEDAPLLSPIKKIHMRLPTDDHEWKNYMSLYDLLLNEFDNLRQRVEHLKTTVRDEVNELTRVADLRRQWVDLHSRHVAKLSQISTYVQQTPASLDMTSEEKVISQLNAYLALVKSSKVDLQTAVAEYTHKATILLSSLTDTVKSFSSHRNQPVGMLVACIEGQKGHFEDAECQAERMEKEITEEIAHWDKFITQLRAFQQWLLARDADLEATSAAKTFAERTNGLRSLDETLQKNGGPMLDRIVSCGCTLRSLRSNLTVINHATTWITDRHNILLKEVSERRNSLKNMILAEEELHRNANCCSDLLDIQEAQLSELCEKPFAASSAPSTIDGFEERLQKLHEYLRQLEGSKSTHLVPLDERIQSVKNQLKTCGLDQAEVNNAVAKISELWKRYTRLRESCIRVSTELEKLVKGSKAFYKLTSEMNSWLIEQKETFAGLDRGTPILDYHNIHELTDQLANRANAFHRFYMELNSTGERRLADCSSSATDMLNTARSINMPILQDGSSKVHSQETLIADLHKCFQSLHTQATKRRDEISSLLVSLTTYDELFMSLHTWVSSVTKEVTKEGTEDAAKEMQLWSTPSSYLTIRSSHVLSQLAQSHERAEQIGEKQAHLDILLSRSSRLLEEWGFSEVTRFAAQKAGTLSRRFVELTIQVKKQIEQKSMILRNIERLQEARDAYNVWEKDVRGKFARACHEDYSTEVLKKVKRVAKSLDMGDVLLEACRQWALSVQSDALGSKAANPSLVQDLMTSYETLKSMISQKLENIEKHIAQQRAKQLTIASLSSWLEAAEQRLQAIVSSIYTPPQIILKSASFVAVMAFYEQSVASALSELCSLQSECSNKVGFEDDSQLSSRFYAFKVRLAQCVGEAEERAKNLNAYGEASELVSICQKLTLERYVQITGKSTTIPETVSQLTDPPTTVLEALLSPYDAERRLTVLQGAYDELVIDSRQLLETMIDSADRLVSTTMEQEAFLAEVISERNEVLREEQTKLEQLTRKSIELLRGITESWKVFTRTEEELSDWLMAMEQASARPMIKIEMSVDERRQTLAEMQMYQSSLSRKAEVVERHLNETELMNRQTPQFQTAEKAKQLANRYFALVTSVQAQIDLYSREVVEFSRLENVLDQMCAKVEDYRSLIEECWMEGRSNSHTELIRKQIMIKKVLKEVVDLKNSSQLGDLLSLTERVKTFVSATLGDDISRRVSEVSVFLEDSNRRLEQALTLVASRLETWENWSLLVKKLGEELEKTDSSFKLALKEAKIPTSSNPDDVLKKRREAIDRLQELHTSLVSRKPAFNELRRLMKDTDGEVLDPLLYRQSSEVCSRGKTLTLDIQTHRTCLKRSWEGLFAFSNKVNAADQWLLTAFVKLTALNNANPDGPKATEFLIRSCEVLVAEVSHFVANQLKSLIAEGQDIVVSKKTKKKRQEEKDKTEPTGRVDALKHLLNQLKAMKGEAEGLFQVVDAIKMNLFTKLEEWDSLLVTVESGETYLQVHLARWWSERVDRTEEELLQEQYSMTSSLRLKMTQQPETVLEDIVNQIKEIEKRRIHLENASTKVAAPWTLVKTPFNIQRRLQRVVADDSDITSGLPGADEPQTSGSKLRTRVENLQKAYEKEVGKMKVFNERLNHWKSLWDQQLLCEAEILDWIQMKESEANSLFAGRGLDTLDLGTSALKKLHSELIAKREVIDEMAAWRQDLLRLPQQENDPINELNCKIDALVHRIGKKIQMHKNFVSQAQEASQVKAEVQSDLERMVQRLSRFSKVSKMHGLRCYLPSTCVSPQPRLLALQGHSTLYLRSPRAQNSLRTAQSTSVIPQRSPSPLVVQVPSSPVAGSLEWLWYSPTSVLEQISSPVSPARTLVPISTSPSPPRLPIRPHCTSRGNLLGRSTPLINFKRKADPHSHRGFALSRFADIKVGDESLSPTFASTASITSPLPPPPLLLGRSISSHRPGGWRGWWSLQPHSFPDSGFLKKSRDSSSCADLMPSRQTGPVLPSRPSALRATSDIARRRRRKKLEQKRQIDEAASN</sequence>
<dbReference type="SMART" id="SM00033">
    <property type="entry name" value="CH"/>
    <property type="match status" value="2"/>
</dbReference>
<feature type="compositionally biased region" description="Basic and acidic residues" evidence="8">
    <location>
        <begin position="7596"/>
        <end position="7606"/>
    </location>
</feature>
<feature type="coiled-coil region" evidence="7">
    <location>
        <begin position="5458"/>
        <end position="5492"/>
    </location>
</feature>
<dbReference type="InterPro" id="IPR036872">
    <property type="entry name" value="CH_dom_sf"/>
</dbReference>
<evidence type="ECO:0000256" key="3">
    <source>
        <dbReference type="ARBA" id="ARBA00022737"/>
    </source>
</evidence>
<feature type="domain" description="Calponin-homology (CH)" evidence="9">
    <location>
        <begin position="226"/>
        <end position="334"/>
    </location>
</feature>
<evidence type="ECO:0000313" key="10">
    <source>
        <dbReference type="EMBL" id="CDS16680.1"/>
    </source>
</evidence>
<evidence type="ECO:0000256" key="6">
    <source>
        <dbReference type="ARBA" id="ARBA00023203"/>
    </source>
</evidence>
<feature type="domain" description="Calponin-homology (CH)" evidence="9">
    <location>
        <begin position="74"/>
        <end position="182"/>
    </location>
</feature>
<feature type="region of interest" description="Disordered" evidence="8">
    <location>
        <begin position="7555"/>
        <end position="7606"/>
    </location>
</feature>
<evidence type="ECO:0000256" key="5">
    <source>
        <dbReference type="ARBA" id="ARBA00023136"/>
    </source>
</evidence>
<evidence type="ECO:0000313" key="12">
    <source>
        <dbReference type="WBParaSite" id="EgrG_000910400"/>
    </source>
</evidence>
<evidence type="ECO:0000256" key="7">
    <source>
        <dbReference type="SAM" id="Coils"/>
    </source>
</evidence>
<keyword evidence="3" id="KW-0677">Repeat</keyword>
<gene>
    <name evidence="10" type="ORF">EgrG_000910400</name>
</gene>